<dbReference type="InterPro" id="IPR003604">
    <property type="entry name" value="Matrin/U1-like-C_Znf_C2H2"/>
</dbReference>
<dbReference type="SUPFAM" id="SSF57667">
    <property type="entry name" value="beta-beta-alpha zinc fingers"/>
    <property type="match status" value="2"/>
</dbReference>
<dbReference type="GO" id="GO:0003676">
    <property type="term" value="F:nucleic acid binding"/>
    <property type="evidence" value="ECO:0007669"/>
    <property type="project" value="InterPro"/>
</dbReference>
<evidence type="ECO:0000313" key="2">
    <source>
        <dbReference type="EMBL" id="KYP35661.1"/>
    </source>
</evidence>
<protein>
    <submittedName>
        <fullName evidence="2">Zinc finger RNA-binding protein 2</fullName>
    </submittedName>
</protein>
<keyword evidence="3" id="KW-1185">Reference proteome</keyword>
<accession>A0A151QZA0</accession>
<sequence>MDRSNQMQWCEVCSVMCMDDDLLKLHFQGQKHKTKLQMLEIIREGGEAPNTPKWCELCTLWCCDEFAFKQHLEGKKHILKLHAMKKEKK</sequence>
<feature type="domain" description="U1-type" evidence="1">
    <location>
        <begin position="50"/>
        <end position="84"/>
    </location>
</feature>
<dbReference type="InterPro" id="IPR013087">
    <property type="entry name" value="Znf_C2H2_type"/>
</dbReference>
<reference evidence="2" key="1">
    <citation type="journal article" date="2012" name="Nat. Biotechnol.">
        <title>Draft genome sequence of pigeonpea (Cajanus cajan), an orphan legume crop of resource-poor farmers.</title>
        <authorList>
            <person name="Varshney R.K."/>
            <person name="Chen W."/>
            <person name="Li Y."/>
            <person name="Bharti A.K."/>
            <person name="Saxena R.K."/>
            <person name="Schlueter J.A."/>
            <person name="Donoghue M.T."/>
            <person name="Azam S."/>
            <person name="Fan G."/>
            <person name="Whaley A.M."/>
            <person name="Farmer A.D."/>
            <person name="Sheridan J."/>
            <person name="Iwata A."/>
            <person name="Tuteja R."/>
            <person name="Penmetsa R.V."/>
            <person name="Wu W."/>
            <person name="Upadhyaya H.D."/>
            <person name="Yang S.P."/>
            <person name="Shah T."/>
            <person name="Saxena K.B."/>
            <person name="Michael T."/>
            <person name="McCombie W.R."/>
            <person name="Yang B."/>
            <person name="Zhang G."/>
            <person name="Yang H."/>
            <person name="Wang J."/>
            <person name="Spillane C."/>
            <person name="Cook D.R."/>
            <person name="May G.D."/>
            <person name="Xu X."/>
            <person name="Jackson S.A."/>
        </authorList>
    </citation>
    <scope>NUCLEOTIDE SEQUENCE [LARGE SCALE GENOMIC DNA]</scope>
</reference>
<evidence type="ECO:0000313" key="3">
    <source>
        <dbReference type="Proteomes" id="UP000075243"/>
    </source>
</evidence>
<proteinExistence type="predicted"/>
<dbReference type="GO" id="GO:0008270">
    <property type="term" value="F:zinc ion binding"/>
    <property type="evidence" value="ECO:0007669"/>
    <property type="project" value="InterPro"/>
</dbReference>
<name>A0A151QZA0_CAJCA</name>
<dbReference type="AlphaFoldDB" id="A0A151QZA0"/>
<dbReference type="SMART" id="SM00451">
    <property type="entry name" value="ZnF_U1"/>
    <property type="match status" value="2"/>
</dbReference>
<dbReference type="Gene3D" id="3.30.160.60">
    <property type="entry name" value="Classic Zinc Finger"/>
    <property type="match status" value="2"/>
</dbReference>
<dbReference type="Proteomes" id="UP000075243">
    <property type="component" value="Unassembled WGS sequence"/>
</dbReference>
<organism evidence="2 3">
    <name type="scientific">Cajanus cajan</name>
    <name type="common">Pigeon pea</name>
    <name type="synonym">Cajanus indicus</name>
    <dbReference type="NCBI Taxonomy" id="3821"/>
    <lineage>
        <taxon>Eukaryota</taxon>
        <taxon>Viridiplantae</taxon>
        <taxon>Streptophyta</taxon>
        <taxon>Embryophyta</taxon>
        <taxon>Tracheophyta</taxon>
        <taxon>Spermatophyta</taxon>
        <taxon>Magnoliopsida</taxon>
        <taxon>eudicotyledons</taxon>
        <taxon>Gunneridae</taxon>
        <taxon>Pentapetalae</taxon>
        <taxon>rosids</taxon>
        <taxon>fabids</taxon>
        <taxon>Fabales</taxon>
        <taxon>Fabaceae</taxon>
        <taxon>Papilionoideae</taxon>
        <taxon>50 kb inversion clade</taxon>
        <taxon>NPAAA clade</taxon>
        <taxon>indigoferoid/millettioid clade</taxon>
        <taxon>Phaseoleae</taxon>
        <taxon>Cajanus</taxon>
    </lineage>
</organism>
<evidence type="ECO:0000259" key="1">
    <source>
        <dbReference type="SMART" id="SM00451"/>
    </source>
</evidence>
<gene>
    <name evidence="2" type="ORF">KK1_043283</name>
</gene>
<dbReference type="InterPro" id="IPR036236">
    <property type="entry name" value="Znf_C2H2_sf"/>
</dbReference>
<dbReference type="Gramene" id="C.cajan_41226.t">
    <property type="protein sequence ID" value="C.cajan_41226.t.cds1"/>
    <property type="gene ID" value="C.cajan_41226"/>
</dbReference>
<feature type="domain" description="U1-type" evidence="1">
    <location>
        <begin position="5"/>
        <end position="39"/>
    </location>
</feature>
<dbReference type="PANTHER" id="PTHR47487">
    <property type="entry name" value="OS06G0651300 PROTEIN-RELATED"/>
    <property type="match status" value="1"/>
</dbReference>
<dbReference type="Pfam" id="PF12874">
    <property type="entry name" value="zf-met"/>
    <property type="match status" value="2"/>
</dbReference>
<dbReference type="PANTHER" id="PTHR47487:SF12">
    <property type="entry name" value="GLUTENIN, HIGH MOLECULAR WEIGHT SUBUNIT DX5-LIKE"/>
    <property type="match status" value="1"/>
</dbReference>
<dbReference type="EMBL" id="KQ484339">
    <property type="protein sequence ID" value="KYP35661.1"/>
    <property type="molecule type" value="Genomic_DNA"/>
</dbReference>